<keyword evidence="3" id="KW-1185">Reference proteome</keyword>
<name>A0A934TVP4_9BURK</name>
<reference evidence="2" key="2">
    <citation type="submission" date="2021-01" db="EMBL/GenBank/DDBJ databases">
        <authorList>
            <person name="Kang M."/>
        </authorList>
    </citation>
    <scope>NUCLEOTIDE SEQUENCE</scope>
    <source>
        <strain evidence="2">KACC 17527</strain>
    </source>
</reference>
<dbReference type="SUPFAM" id="SSF54637">
    <property type="entry name" value="Thioesterase/thiol ester dehydrase-isomerase"/>
    <property type="match status" value="1"/>
</dbReference>
<dbReference type="RefSeq" id="WP_201173291.1">
    <property type="nucleotide sequence ID" value="NZ_JAEPWM010000006.1"/>
</dbReference>
<dbReference type="InterPro" id="IPR029069">
    <property type="entry name" value="HotDog_dom_sf"/>
</dbReference>
<evidence type="ECO:0000313" key="3">
    <source>
        <dbReference type="Proteomes" id="UP000630528"/>
    </source>
</evidence>
<evidence type="ECO:0000259" key="1">
    <source>
        <dbReference type="Pfam" id="PF22818"/>
    </source>
</evidence>
<protein>
    <recommendedName>
        <fullName evidence="1">ApeI dehydratase-like domain-containing protein</fullName>
    </recommendedName>
</protein>
<feature type="domain" description="ApeI dehydratase-like" evidence="1">
    <location>
        <begin position="9"/>
        <end position="89"/>
    </location>
</feature>
<dbReference type="Pfam" id="PF22818">
    <property type="entry name" value="ApeI-like"/>
    <property type="match status" value="1"/>
</dbReference>
<dbReference type="Gene3D" id="3.10.129.10">
    <property type="entry name" value="Hotdog Thioesterase"/>
    <property type="match status" value="1"/>
</dbReference>
<dbReference type="EMBL" id="JAEPWM010000006">
    <property type="protein sequence ID" value="MBK6007567.1"/>
    <property type="molecule type" value="Genomic_DNA"/>
</dbReference>
<proteinExistence type="predicted"/>
<dbReference type="GO" id="GO:0016829">
    <property type="term" value="F:lyase activity"/>
    <property type="evidence" value="ECO:0007669"/>
    <property type="project" value="UniProtKB-KW"/>
</dbReference>
<organism evidence="2 3">
    <name type="scientific">Ramlibacter ginsenosidimutans</name>
    <dbReference type="NCBI Taxonomy" id="502333"/>
    <lineage>
        <taxon>Bacteria</taxon>
        <taxon>Pseudomonadati</taxon>
        <taxon>Pseudomonadota</taxon>
        <taxon>Betaproteobacteria</taxon>
        <taxon>Burkholderiales</taxon>
        <taxon>Comamonadaceae</taxon>
        <taxon>Ramlibacter</taxon>
    </lineage>
</organism>
<sequence>MAELPLRRRVAIAPEHPAFAGHFPGQPLLPGVVLLGEALEVLLRDAPGALGGAPRVSAVKFLAPVRPGADLDVRWMTPAQGRARFEVWRHAPEDPADGVLAATGQVETGGSAA</sequence>
<dbReference type="Proteomes" id="UP000630528">
    <property type="component" value="Unassembled WGS sequence"/>
</dbReference>
<gene>
    <name evidence="2" type="ORF">JJB11_15820</name>
</gene>
<reference evidence="2" key="1">
    <citation type="journal article" date="2012" name="J. Microbiol. Biotechnol.">
        <title>Ramlibacter ginsenosidimutans sp. nov., with ginsenoside-converting activity.</title>
        <authorList>
            <person name="Wang L."/>
            <person name="An D.S."/>
            <person name="Kim S.G."/>
            <person name="Jin F.X."/>
            <person name="Kim S.C."/>
            <person name="Lee S.T."/>
            <person name="Im W.T."/>
        </authorList>
    </citation>
    <scope>NUCLEOTIDE SEQUENCE</scope>
    <source>
        <strain evidence="2">KACC 17527</strain>
    </source>
</reference>
<dbReference type="InterPro" id="IPR054545">
    <property type="entry name" value="ApeI-like"/>
</dbReference>
<dbReference type="AlphaFoldDB" id="A0A934TVP4"/>
<accession>A0A934TVP4</accession>
<comment type="caution">
    <text evidence="2">The sequence shown here is derived from an EMBL/GenBank/DDBJ whole genome shotgun (WGS) entry which is preliminary data.</text>
</comment>
<evidence type="ECO:0000313" key="2">
    <source>
        <dbReference type="EMBL" id="MBK6007567.1"/>
    </source>
</evidence>